<dbReference type="RefSeq" id="WP_154518002.1">
    <property type="nucleotide sequence ID" value="NZ_VUMT01000005.1"/>
</dbReference>
<dbReference type="AlphaFoldDB" id="A0A6L5XY39"/>
<protein>
    <submittedName>
        <fullName evidence="2">HK97 gp10 family phage protein</fullName>
    </submittedName>
</protein>
<dbReference type="EMBL" id="VUMT01000005">
    <property type="protein sequence ID" value="MSS63178.1"/>
    <property type="molecule type" value="Genomic_DNA"/>
</dbReference>
<gene>
    <name evidence="2" type="ORF">FYJ58_04700</name>
</gene>
<evidence type="ECO:0000313" key="3">
    <source>
        <dbReference type="Proteomes" id="UP000482209"/>
    </source>
</evidence>
<keyword evidence="3" id="KW-1185">Reference proteome</keyword>
<comment type="caution">
    <text evidence="2">The sequence shown here is derived from an EMBL/GenBank/DDBJ whole genome shotgun (WGS) entry which is preliminary data.</text>
</comment>
<name>A0A6L5XY39_9FIRM</name>
<sequence>MADFEIDLSGLEELKDDLQKAVKAYPDKAQETLEVLGKQFKKDTIKETYKAVNKKSGNLVKGYKVEKVHGYGMGMEVDFYAKAPHFHLIENGHEIILPKTRKGKSRKNGGKNKGFVPGRLIVKKVRGDYKEIVPEKMKKMVDEILEECNL</sequence>
<evidence type="ECO:0000256" key="1">
    <source>
        <dbReference type="SAM" id="Coils"/>
    </source>
</evidence>
<organism evidence="2 3">
    <name type="scientific">Velocimicrobium porci</name>
    <dbReference type="NCBI Taxonomy" id="2606634"/>
    <lineage>
        <taxon>Bacteria</taxon>
        <taxon>Bacillati</taxon>
        <taxon>Bacillota</taxon>
        <taxon>Clostridia</taxon>
        <taxon>Lachnospirales</taxon>
        <taxon>Lachnospiraceae</taxon>
        <taxon>Velocimicrobium</taxon>
    </lineage>
</organism>
<accession>A0A6L5XY39</accession>
<dbReference type="Pfam" id="PF04883">
    <property type="entry name" value="HK97-gp10_like"/>
    <property type="match status" value="1"/>
</dbReference>
<proteinExistence type="predicted"/>
<feature type="coiled-coil region" evidence="1">
    <location>
        <begin position="1"/>
        <end position="31"/>
    </location>
</feature>
<evidence type="ECO:0000313" key="2">
    <source>
        <dbReference type="EMBL" id="MSS63178.1"/>
    </source>
</evidence>
<keyword evidence="1" id="KW-0175">Coiled coil</keyword>
<dbReference type="InterPro" id="IPR010064">
    <property type="entry name" value="HK97-gp10_tail"/>
</dbReference>
<reference evidence="2 3" key="1">
    <citation type="submission" date="2019-08" db="EMBL/GenBank/DDBJ databases">
        <title>In-depth cultivation of the pig gut microbiome towards novel bacterial diversity and tailored functional studies.</title>
        <authorList>
            <person name="Wylensek D."/>
            <person name="Hitch T.C.A."/>
            <person name="Clavel T."/>
        </authorList>
    </citation>
    <scope>NUCLEOTIDE SEQUENCE [LARGE SCALE GENOMIC DNA]</scope>
    <source>
        <strain evidence="2 3">WCA-693-APC-MOT-I</strain>
    </source>
</reference>
<dbReference type="Proteomes" id="UP000482209">
    <property type="component" value="Unassembled WGS sequence"/>
</dbReference>